<dbReference type="EMBL" id="WODA01000004">
    <property type="protein sequence ID" value="MUN06171.1"/>
    <property type="molecule type" value="Genomic_DNA"/>
</dbReference>
<gene>
    <name evidence="1" type="ORF">GLX25_03440</name>
</gene>
<sequence>MLLIDMKRIYLDQLHWVALARVAMGIETSQSRRDVYDLVRYASENGLASFPLSAARYEETLKRGDPRSRQELGTVMHQLSRSHAMSGINELLRPEAAIALAAWHSLPAPPEPQVFGIGLKHAFGIPWMNYFSSEEVERRAVAAYGRDAVDNYFEESLITGPAERLPSNGIERPSDKWNQAQLDGERAITARISAAGHSPQRGRDIVMYEEGSHALNAVNELAAENGLPAVMPESRDDVERIVYSMPSKAALTRMRMSAHENERFKWELGDLGDLTGLAPAAAYCDVVVTEKKWGSILTRHQQHLKARITTRLEDLPDLLLVD</sequence>
<accession>A0A7C9LCM7</accession>
<dbReference type="AlphaFoldDB" id="A0A7C9LCM7"/>
<dbReference type="OrthoDB" id="4704389at2"/>
<proteinExistence type="predicted"/>
<organism evidence="1 2">
    <name type="scientific">Agromyces luteolus</name>
    <dbReference type="NCBI Taxonomy" id="88373"/>
    <lineage>
        <taxon>Bacteria</taxon>
        <taxon>Bacillati</taxon>
        <taxon>Actinomycetota</taxon>
        <taxon>Actinomycetes</taxon>
        <taxon>Micrococcales</taxon>
        <taxon>Microbacteriaceae</taxon>
        <taxon>Agromyces</taxon>
    </lineage>
</organism>
<evidence type="ECO:0000313" key="2">
    <source>
        <dbReference type="Proteomes" id="UP000480122"/>
    </source>
</evidence>
<keyword evidence="2" id="KW-1185">Reference proteome</keyword>
<name>A0A7C9LCM7_9MICO</name>
<protein>
    <submittedName>
        <fullName evidence="1">Uncharacterized protein</fullName>
    </submittedName>
</protein>
<dbReference type="RefSeq" id="WP_155840812.1">
    <property type="nucleotide sequence ID" value="NZ_BAAAIA010000006.1"/>
</dbReference>
<comment type="caution">
    <text evidence="1">The sequence shown here is derived from an EMBL/GenBank/DDBJ whole genome shotgun (WGS) entry which is preliminary data.</text>
</comment>
<dbReference type="Proteomes" id="UP000480122">
    <property type="component" value="Unassembled WGS sequence"/>
</dbReference>
<evidence type="ECO:0000313" key="1">
    <source>
        <dbReference type="EMBL" id="MUN06171.1"/>
    </source>
</evidence>
<reference evidence="1 2" key="1">
    <citation type="submission" date="2019-11" db="EMBL/GenBank/DDBJ databases">
        <title>Agromyces kandeliae sp. nov., isolated from mangrove soil.</title>
        <authorList>
            <person name="Wang R."/>
        </authorList>
    </citation>
    <scope>NUCLEOTIDE SEQUENCE [LARGE SCALE GENOMIC DNA]</scope>
    <source>
        <strain evidence="1 2">JCM 11431</strain>
    </source>
</reference>